<accession>A0ABX6P7G9</accession>
<name>A0ABX6P7G9_9BURK</name>
<proteinExistence type="predicted"/>
<keyword evidence="2" id="KW-1185">Reference proteome</keyword>
<dbReference type="EMBL" id="CP053418">
    <property type="protein sequence ID" value="QJW85672.1"/>
    <property type="molecule type" value="Genomic_DNA"/>
</dbReference>
<evidence type="ECO:0000313" key="2">
    <source>
        <dbReference type="Proteomes" id="UP000500826"/>
    </source>
</evidence>
<reference evidence="1 2" key="1">
    <citation type="submission" date="2020-05" db="EMBL/GenBank/DDBJ databases">
        <title>Ramlibacter rhizophilus sp. nov., isolated from rhizosphere soil of national flower Mugunghwa from South Korea.</title>
        <authorList>
            <person name="Zheng-Fei Y."/>
            <person name="Huan T."/>
        </authorList>
    </citation>
    <scope>NUCLEOTIDE SEQUENCE [LARGE SCALE GENOMIC DNA]</scope>
    <source>
        <strain evidence="1 2">H242</strain>
    </source>
</reference>
<gene>
    <name evidence="1" type="ORF">HK414_27960</name>
</gene>
<sequence>MALAGTAFAFDPLTDSLEFPAGYAAARVVLAAVDATTTTVSYTDASVTRTVTLGACSPRSSVPSS</sequence>
<protein>
    <submittedName>
        <fullName evidence="1">Uncharacterized protein</fullName>
    </submittedName>
</protein>
<evidence type="ECO:0000313" key="1">
    <source>
        <dbReference type="EMBL" id="QJW85672.1"/>
    </source>
</evidence>
<reference evidence="1 2" key="2">
    <citation type="submission" date="2020-05" db="EMBL/GenBank/DDBJ databases">
        <authorList>
            <person name="Khan S.A."/>
            <person name="Jeon C.O."/>
            <person name="Chun B.H."/>
        </authorList>
    </citation>
    <scope>NUCLEOTIDE SEQUENCE [LARGE SCALE GENOMIC DNA]</scope>
    <source>
        <strain evidence="1 2">H242</strain>
    </source>
</reference>
<organism evidence="1 2">
    <name type="scientific">Ramlibacter terrae</name>
    <dbReference type="NCBI Taxonomy" id="2732511"/>
    <lineage>
        <taxon>Bacteria</taxon>
        <taxon>Pseudomonadati</taxon>
        <taxon>Pseudomonadota</taxon>
        <taxon>Betaproteobacteria</taxon>
        <taxon>Burkholderiales</taxon>
        <taxon>Comamonadaceae</taxon>
        <taxon>Ramlibacter</taxon>
    </lineage>
</organism>
<dbReference type="Proteomes" id="UP000500826">
    <property type="component" value="Chromosome"/>
</dbReference>